<evidence type="ECO:0000256" key="8">
    <source>
        <dbReference type="ARBA" id="ARBA00023212"/>
    </source>
</evidence>
<evidence type="ECO:0000256" key="1">
    <source>
        <dbReference type="ARBA" id="ARBA00004245"/>
    </source>
</evidence>
<dbReference type="Pfam" id="PF00225">
    <property type="entry name" value="Kinesin"/>
    <property type="match status" value="1"/>
</dbReference>
<feature type="compositionally biased region" description="Pro residues" evidence="11">
    <location>
        <begin position="721"/>
        <end position="731"/>
    </location>
</feature>
<dbReference type="OrthoDB" id="3176171at2759"/>
<comment type="similarity">
    <text evidence="9 10">Belongs to the TRAFAC class myosin-kinesin ATPase superfamily. Kinesin family.</text>
</comment>
<dbReference type="PANTHER" id="PTHR47968">
    <property type="entry name" value="CENTROMERE PROTEIN E"/>
    <property type="match status" value="1"/>
</dbReference>
<evidence type="ECO:0000256" key="10">
    <source>
        <dbReference type="RuleBase" id="RU000394"/>
    </source>
</evidence>
<dbReference type="FunFam" id="3.40.850.10:FF:000090">
    <property type="entry name" value="Kinesin-like protein"/>
    <property type="match status" value="1"/>
</dbReference>
<feature type="domain" description="Kinesin motor" evidence="12">
    <location>
        <begin position="13"/>
        <end position="420"/>
    </location>
</feature>
<dbReference type="PANTHER" id="PTHR47968:SF13">
    <property type="entry name" value="KINESIN-LIKE PROTEIN KIF19 ISOFORM X1"/>
    <property type="match status" value="1"/>
</dbReference>
<evidence type="ECO:0000313" key="13">
    <source>
        <dbReference type="EMBL" id="QLG71219.1"/>
    </source>
</evidence>
<gene>
    <name evidence="13" type="ORF">HG535_0B02580</name>
</gene>
<dbReference type="InterPro" id="IPR027417">
    <property type="entry name" value="P-loop_NTPase"/>
</dbReference>
<sequence>MLNFTLKDIHQSSIVVAVRVRPFTEDELSHLINDAEVKSFPRLGDTNLSLPREVLNGHKPDGEFTEESSVRPPAMLRPQGIRKVVECVDDKMLIFDPADSLPLSRVNDTVLNSMYSLKRASRRRLRRNGGETKFVFDRLFDETATQEQVYECTTRPLLDSVLDGFNSTVFAYGATGCGKTHTVSGTSEKPGIVFQAMQELFIKMDDLRDSRDFEISLSYLEIYNETIRDLLNPEISSKKLVIREDSENRTTVTNLSLYKPTNVQEVMDLVIRGNMNRTTSPTDANETSSRSHAVLQIHIMQSDKSMDLTMNHTFATLSVIDLAGSERAASTRNRGQRLHEGANINRSLLALGNCINALCISDGTRRTCHVPYRDSKLTRLLKFSLGGNCKTVMIVCVSPSSTHYDETLNTLKYANRAKEIRTKVLRNQQSLDRHVGSYLKTISEQKREIDQLRNREATIVALNLKRHKVSQEKIHMAIEDCISAVTRSYETMENYQNAKSIKSLVLCKRRFLQLVILEIANIIEIVRNEPNTIAITDSCGLLIDQLQGKILELEAKFDSPDELDLAIKNCHEVSLKKLQEMENWSNLRDLAFFQSRLDHVSEMIRNEILVQYSMMLEKLLQDKTLSHRLKCLSCCIIQKQDVQAAINDLVKIDDEFEEFGQSFLIQSKPSSSSSSSSLSKSSRSPQRLPITKTVRWLDTDTSQVNQQTESAPSAPNSPSSSPSPPPPPPPHIHADLHTGPDPAEVDVSMQDINTSSDLLPSNRNRSVRNSLLTLQLLSNTN</sequence>
<feature type="region of interest" description="Disordered" evidence="11">
    <location>
        <begin position="666"/>
        <end position="746"/>
    </location>
</feature>
<feature type="compositionally biased region" description="Low complexity" evidence="11">
    <location>
        <begin position="710"/>
        <end position="720"/>
    </location>
</feature>
<dbReference type="GeneID" id="59234880"/>
<dbReference type="Gene3D" id="3.40.850.10">
    <property type="entry name" value="Kinesin motor domain"/>
    <property type="match status" value="1"/>
</dbReference>
<keyword evidence="8" id="KW-0206">Cytoskeleton</keyword>
<evidence type="ECO:0000313" key="14">
    <source>
        <dbReference type="Proteomes" id="UP000509704"/>
    </source>
</evidence>
<dbReference type="GO" id="GO:0008017">
    <property type="term" value="F:microtubule binding"/>
    <property type="evidence" value="ECO:0007669"/>
    <property type="project" value="InterPro"/>
</dbReference>
<evidence type="ECO:0000256" key="3">
    <source>
        <dbReference type="ARBA" id="ARBA00022701"/>
    </source>
</evidence>
<dbReference type="GO" id="GO:0010970">
    <property type="term" value="P:transport along microtubule"/>
    <property type="evidence" value="ECO:0007669"/>
    <property type="project" value="UniProtKB-ARBA"/>
</dbReference>
<dbReference type="GO" id="GO:0005524">
    <property type="term" value="F:ATP binding"/>
    <property type="evidence" value="ECO:0007669"/>
    <property type="project" value="UniProtKB-UniRule"/>
</dbReference>
<dbReference type="GO" id="GO:0051656">
    <property type="term" value="P:establishment of organelle localization"/>
    <property type="evidence" value="ECO:0007669"/>
    <property type="project" value="UniProtKB-ARBA"/>
</dbReference>
<dbReference type="InterPro" id="IPR027640">
    <property type="entry name" value="Kinesin-like_fam"/>
</dbReference>
<dbReference type="InterPro" id="IPR001752">
    <property type="entry name" value="Kinesin_motor_dom"/>
</dbReference>
<feature type="compositionally biased region" description="Low complexity" evidence="11">
    <location>
        <begin position="666"/>
        <end position="688"/>
    </location>
</feature>
<dbReference type="GO" id="GO:0061673">
    <property type="term" value="C:mitotic spindle astral microtubule"/>
    <property type="evidence" value="ECO:0007669"/>
    <property type="project" value="UniProtKB-ARBA"/>
</dbReference>
<keyword evidence="2" id="KW-0963">Cytoplasm</keyword>
<reference evidence="13 14" key="1">
    <citation type="submission" date="2020-07" db="EMBL/GenBank/DDBJ databases">
        <title>The yeast mating-type switching endonuclease HO is a domesticated member of an unorthodox homing genetic element family.</title>
        <authorList>
            <person name="Coughlan A.Y."/>
            <person name="Lombardi L."/>
            <person name="Braun-Galleani S."/>
            <person name="Martos A.R."/>
            <person name="Galeote V."/>
            <person name="Bigey F."/>
            <person name="Dequin S."/>
            <person name="Byrne K.P."/>
            <person name="Wolfe K.H."/>
        </authorList>
    </citation>
    <scope>NUCLEOTIDE SEQUENCE [LARGE SCALE GENOMIC DNA]</scope>
    <source>
        <strain evidence="13 14">NRRL Y-6702</strain>
    </source>
</reference>
<dbReference type="CDD" id="cd01370">
    <property type="entry name" value="KISc_KIP3_like"/>
    <property type="match status" value="1"/>
</dbReference>
<feature type="compositionally biased region" description="Polar residues" evidence="11">
    <location>
        <begin position="699"/>
        <end position="709"/>
    </location>
</feature>
<organism evidence="13 14">
    <name type="scientific">Zygotorulaspora mrakii</name>
    <name type="common">Zygosaccharomyces mrakii</name>
    <dbReference type="NCBI Taxonomy" id="42260"/>
    <lineage>
        <taxon>Eukaryota</taxon>
        <taxon>Fungi</taxon>
        <taxon>Dikarya</taxon>
        <taxon>Ascomycota</taxon>
        <taxon>Saccharomycotina</taxon>
        <taxon>Saccharomycetes</taxon>
        <taxon>Saccharomycetales</taxon>
        <taxon>Saccharomycetaceae</taxon>
        <taxon>Zygotorulaspora</taxon>
    </lineage>
</organism>
<dbReference type="PROSITE" id="PS50067">
    <property type="entry name" value="KINESIN_MOTOR_2"/>
    <property type="match status" value="1"/>
</dbReference>
<accession>A0A7H9AZR5</accession>
<evidence type="ECO:0000256" key="2">
    <source>
        <dbReference type="ARBA" id="ARBA00022490"/>
    </source>
</evidence>
<keyword evidence="5 9" id="KW-0067">ATP-binding</keyword>
<keyword evidence="14" id="KW-1185">Reference proteome</keyword>
<dbReference type="InterPro" id="IPR036961">
    <property type="entry name" value="Kinesin_motor_dom_sf"/>
</dbReference>
<feature type="binding site" evidence="9">
    <location>
        <begin position="173"/>
        <end position="180"/>
    </location>
    <ligand>
        <name>ATP</name>
        <dbReference type="ChEBI" id="CHEBI:30616"/>
    </ligand>
</feature>
<evidence type="ECO:0000259" key="12">
    <source>
        <dbReference type="PROSITE" id="PS50067"/>
    </source>
</evidence>
<dbReference type="GO" id="GO:0008574">
    <property type="term" value="F:plus-end-directed microtubule motor activity"/>
    <property type="evidence" value="ECO:0007669"/>
    <property type="project" value="UniProtKB-ARBA"/>
</dbReference>
<dbReference type="Proteomes" id="UP000509704">
    <property type="component" value="Chromosome 2"/>
</dbReference>
<protein>
    <recommendedName>
        <fullName evidence="10">Kinesin-like protein</fullName>
    </recommendedName>
</protein>
<name>A0A7H9AZR5_ZYGMR</name>
<dbReference type="PRINTS" id="PR00380">
    <property type="entry name" value="KINESINHEAVY"/>
</dbReference>
<dbReference type="GO" id="GO:0090307">
    <property type="term" value="P:mitotic spindle assembly"/>
    <property type="evidence" value="ECO:0007669"/>
    <property type="project" value="UniProtKB-ARBA"/>
</dbReference>
<comment type="subcellular location">
    <subcellularLocation>
        <location evidence="1">Cytoplasm</location>
        <location evidence="1">Cytoskeleton</location>
    </subcellularLocation>
</comment>
<dbReference type="GO" id="GO:0005634">
    <property type="term" value="C:nucleus"/>
    <property type="evidence" value="ECO:0007669"/>
    <property type="project" value="UniProtKB-ARBA"/>
</dbReference>
<evidence type="ECO:0000256" key="6">
    <source>
        <dbReference type="ARBA" id="ARBA00023054"/>
    </source>
</evidence>
<proteinExistence type="inferred from homology"/>
<evidence type="ECO:0000256" key="4">
    <source>
        <dbReference type="ARBA" id="ARBA00022741"/>
    </source>
</evidence>
<evidence type="ECO:0000256" key="5">
    <source>
        <dbReference type="ARBA" id="ARBA00022840"/>
    </source>
</evidence>
<dbReference type="PROSITE" id="PS00411">
    <property type="entry name" value="KINESIN_MOTOR_1"/>
    <property type="match status" value="1"/>
</dbReference>
<keyword evidence="7 9" id="KW-0505">Motor protein</keyword>
<dbReference type="RefSeq" id="XP_037142947.1">
    <property type="nucleotide sequence ID" value="XM_037287052.1"/>
</dbReference>
<dbReference type="SMART" id="SM00129">
    <property type="entry name" value="KISc"/>
    <property type="match status" value="1"/>
</dbReference>
<dbReference type="GO" id="GO:0033047">
    <property type="term" value="P:regulation of mitotic sister chromatid segregation"/>
    <property type="evidence" value="ECO:0007669"/>
    <property type="project" value="UniProtKB-ARBA"/>
</dbReference>
<evidence type="ECO:0000256" key="11">
    <source>
        <dbReference type="SAM" id="MobiDB-lite"/>
    </source>
</evidence>
<keyword evidence="3 10" id="KW-0493">Microtubule</keyword>
<dbReference type="EMBL" id="CP058605">
    <property type="protein sequence ID" value="QLG71219.1"/>
    <property type="molecule type" value="Genomic_DNA"/>
</dbReference>
<keyword evidence="6" id="KW-0175">Coiled coil</keyword>
<dbReference type="GO" id="GO:0035371">
    <property type="term" value="C:microtubule plus-end"/>
    <property type="evidence" value="ECO:0007669"/>
    <property type="project" value="UniProtKB-ARBA"/>
</dbReference>
<dbReference type="InterPro" id="IPR019821">
    <property type="entry name" value="Kinesin_motor_CS"/>
</dbReference>
<dbReference type="AlphaFoldDB" id="A0A7H9AZR5"/>
<evidence type="ECO:0000256" key="9">
    <source>
        <dbReference type="PROSITE-ProRule" id="PRU00283"/>
    </source>
</evidence>
<keyword evidence="4 9" id="KW-0547">Nucleotide-binding</keyword>
<evidence type="ECO:0000256" key="7">
    <source>
        <dbReference type="ARBA" id="ARBA00023175"/>
    </source>
</evidence>
<dbReference type="GO" id="GO:0070462">
    <property type="term" value="P:plus-end specific microtubule depolymerization"/>
    <property type="evidence" value="ECO:0007669"/>
    <property type="project" value="UniProtKB-ARBA"/>
</dbReference>
<dbReference type="SUPFAM" id="SSF52540">
    <property type="entry name" value="P-loop containing nucleoside triphosphate hydrolases"/>
    <property type="match status" value="1"/>
</dbReference>
<dbReference type="KEGG" id="zmk:HG535_0B02580"/>